<protein>
    <submittedName>
        <fullName evidence="9">Cytochrome P450</fullName>
    </submittedName>
</protein>
<sequence>MERRGVLIMTRPQLPFDRPNVLDIAPLYDVLRREAPLTKVTTPAGDPAWLVTAYAEAKQVFGDRRFGRSHPAPQEAARVSHAALLDGPSGNYETEEREHTRMRRLLAPAFSAPRMRRLAGRIEELTERCLDDMQAARDARPGEAVNLHELLAFPLPVLVICELLGVPYEDRAHFRQLSGRIGMIDGGEDARAAMAEFRAYTGGLAEAKRREPGPDVISDLVAAQAEDPTFTEDEVARLAAGLIFAGHETTSTRIDLGVLLLLADPGRRDRFAADPEGEVGPTVEEILRITAPGGLGLLRYAHDDVEVGGVTIARGDAVIISSNAANRDASVFAEPGEFDPDRRPNAHIAFGHGAHVCIGANLARTELRTVFPALLRRFPGLRLAIGVDDIEVRNNRLTGSVDEVPVTW</sequence>
<evidence type="ECO:0000256" key="2">
    <source>
        <dbReference type="ARBA" id="ARBA00010617"/>
    </source>
</evidence>
<evidence type="ECO:0000256" key="7">
    <source>
        <dbReference type="ARBA" id="ARBA00023033"/>
    </source>
</evidence>
<evidence type="ECO:0000313" key="10">
    <source>
        <dbReference type="Proteomes" id="UP001500620"/>
    </source>
</evidence>
<keyword evidence="6 8" id="KW-0408">Iron</keyword>
<accession>A0ABP8D955</accession>
<keyword evidence="10" id="KW-1185">Reference proteome</keyword>
<evidence type="ECO:0000256" key="5">
    <source>
        <dbReference type="ARBA" id="ARBA00023002"/>
    </source>
</evidence>
<dbReference type="Gene3D" id="1.10.630.10">
    <property type="entry name" value="Cytochrome P450"/>
    <property type="match status" value="1"/>
</dbReference>
<reference evidence="10" key="1">
    <citation type="journal article" date="2019" name="Int. J. Syst. Evol. Microbiol.">
        <title>The Global Catalogue of Microorganisms (GCM) 10K type strain sequencing project: providing services to taxonomists for standard genome sequencing and annotation.</title>
        <authorList>
            <consortium name="The Broad Institute Genomics Platform"/>
            <consortium name="The Broad Institute Genome Sequencing Center for Infectious Disease"/>
            <person name="Wu L."/>
            <person name="Ma J."/>
        </authorList>
    </citation>
    <scope>NUCLEOTIDE SEQUENCE [LARGE SCALE GENOMIC DNA]</scope>
    <source>
        <strain evidence="10">JCM 17441</strain>
    </source>
</reference>
<keyword evidence="3 8" id="KW-0349">Heme</keyword>
<dbReference type="PRINTS" id="PR00359">
    <property type="entry name" value="BP450"/>
</dbReference>
<dbReference type="Pfam" id="PF00067">
    <property type="entry name" value="p450"/>
    <property type="match status" value="2"/>
</dbReference>
<comment type="similarity">
    <text evidence="2 8">Belongs to the cytochrome P450 family.</text>
</comment>
<keyword evidence="5 8" id="KW-0560">Oxidoreductase</keyword>
<proteinExistence type="inferred from homology"/>
<evidence type="ECO:0000256" key="8">
    <source>
        <dbReference type="RuleBase" id="RU000461"/>
    </source>
</evidence>
<evidence type="ECO:0000256" key="1">
    <source>
        <dbReference type="ARBA" id="ARBA00001971"/>
    </source>
</evidence>
<evidence type="ECO:0000256" key="3">
    <source>
        <dbReference type="ARBA" id="ARBA00022617"/>
    </source>
</evidence>
<gene>
    <name evidence="9" type="ORF">GCM10022255_038020</name>
</gene>
<organism evidence="9 10">
    <name type="scientific">Dactylosporangium darangshiense</name>
    <dbReference type="NCBI Taxonomy" id="579108"/>
    <lineage>
        <taxon>Bacteria</taxon>
        <taxon>Bacillati</taxon>
        <taxon>Actinomycetota</taxon>
        <taxon>Actinomycetes</taxon>
        <taxon>Micromonosporales</taxon>
        <taxon>Micromonosporaceae</taxon>
        <taxon>Dactylosporangium</taxon>
    </lineage>
</organism>
<evidence type="ECO:0000256" key="4">
    <source>
        <dbReference type="ARBA" id="ARBA00022723"/>
    </source>
</evidence>
<dbReference type="PROSITE" id="PS00086">
    <property type="entry name" value="CYTOCHROME_P450"/>
    <property type="match status" value="1"/>
</dbReference>
<comment type="cofactor">
    <cofactor evidence="1">
        <name>heme</name>
        <dbReference type="ChEBI" id="CHEBI:30413"/>
    </cofactor>
</comment>
<evidence type="ECO:0000313" key="9">
    <source>
        <dbReference type="EMBL" id="GAA4250252.1"/>
    </source>
</evidence>
<keyword evidence="7 8" id="KW-0503">Monooxygenase</keyword>
<dbReference type="InterPro" id="IPR017972">
    <property type="entry name" value="Cyt_P450_CS"/>
</dbReference>
<dbReference type="InterPro" id="IPR002397">
    <property type="entry name" value="Cyt_P450_B"/>
</dbReference>
<dbReference type="PANTHER" id="PTHR46696">
    <property type="entry name" value="P450, PUTATIVE (EUROFUNG)-RELATED"/>
    <property type="match status" value="1"/>
</dbReference>
<evidence type="ECO:0000256" key="6">
    <source>
        <dbReference type="ARBA" id="ARBA00023004"/>
    </source>
</evidence>
<comment type="caution">
    <text evidence="9">The sequence shown here is derived from an EMBL/GenBank/DDBJ whole genome shotgun (WGS) entry which is preliminary data.</text>
</comment>
<dbReference type="EMBL" id="BAABAT010000009">
    <property type="protein sequence ID" value="GAA4250252.1"/>
    <property type="molecule type" value="Genomic_DNA"/>
</dbReference>
<dbReference type="SUPFAM" id="SSF48264">
    <property type="entry name" value="Cytochrome P450"/>
    <property type="match status" value="1"/>
</dbReference>
<dbReference type="PANTHER" id="PTHR46696:SF5">
    <property type="entry name" value="CYTOCHROME P450 BJ-1"/>
    <property type="match status" value="1"/>
</dbReference>
<dbReference type="InterPro" id="IPR036396">
    <property type="entry name" value="Cyt_P450_sf"/>
</dbReference>
<dbReference type="CDD" id="cd11031">
    <property type="entry name" value="Cyp158A-like"/>
    <property type="match status" value="1"/>
</dbReference>
<dbReference type="Proteomes" id="UP001500620">
    <property type="component" value="Unassembled WGS sequence"/>
</dbReference>
<dbReference type="InterPro" id="IPR001128">
    <property type="entry name" value="Cyt_P450"/>
</dbReference>
<keyword evidence="4 8" id="KW-0479">Metal-binding</keyword>
<dbReference type="PRINTS" id="PR00385">
    <property type="entry name" value="P450"/>
</dbReference>
<name>A0ABP8D955_9ACTN</name>